<dbReference type="InterPro" id="IPR015712">
    <property type="entry name" value="DNA-dir_RNA_pol_su2"/>
</dbReference>
<keyword evidence="6" id="KW-0804">Transcription</keyword>
<keyword evidence="5" id="KW-0548">Nucleotidyltransferase</keyword>
<dbReference type="GO" id="GO:0006351">
    <property type="term" value="P:DNA-templated transcription"/>
    <property type="evidence" value="ECO:0007669"/>
    <property type="project" value="InterPro"/>
</dbReference>
<dbReference type="GO" id="GO:0003677">
    <property type="term" value="F:DNA binding"/>
    <property type="evidence" value="ECO:0007669"/>
    <property type="project" value="InterPro"/>
</dbReference>
<gene>
    <name evidence="8" type="primary">RPB2</name>
</gene>
<evidence type="ECO:0000313" key="8">
    <source>
        <dbReference type="EMBL" id="CDU21069.1"/>
    </source>
</evidence>
<proteinExistence type="inferred from homology"/>
<sequence>ELLLGAGHQALDPHQRSQVLACHGQLGRPEEGNELDGRCVPGIEPLHLRLDALASAAHQYPHRPRRQACEAPPAPQHSLGFGVPGRDARRAGLWSRQNLSLMCYVSVGTPADPIVEFMIARGMEVLEEYEPLQYPNATKVFVNGTWVGVHQDPKNLVSLVQGLRRKNVISFEVSLVRDIRDREFKIFSDAGRVMRPLFTV</sequence>
<dbReference type="SUPFAM" id="SSF64484">
    <property type="entry name" value="beta and beta-prime subunits of DNA dependent RNA-polymerase"/>
    <property type="match status" value="1"/>
</dbReference>
<dbReference type="EMBL" id="LK932736">
    <property type="protein sequence ID" value="CDU21069.1"/>
    <property type="molecule type" value="Genomic_DNA"/>
</dbReference>
<reference evidence="8" key="1">
    <citation type="submission" date="2014-05" db="EMBL/GenBank/DDBJ databases">
        <authorList>
            <person name="Marin Felix Y."/>
        </authorList>
    </citation>
    <scope>NUCLEOTIDE SEQUENCE</scope>
    <source>
        <strain evidence="8">CBS 137789</strain>
    </source>
</reference>
<dbReference type="GO" id="GO:0000428">
    <property type="term" value="C:DNA-directed RNA polymerase complex"/>
    <property type="evidence" value="ECO:0007669"/>
    <property type="project" value="UniProtKB-KW"/>
</dbReference>
<name>A0A0A8LFQ5_9PEZI</name>
<accession>A0A0A8LFQ5</accession>
<feature type="non-terminal residue" evidence="8">
    <location>
        <position position="1"/>
    </location>
</feature>
<dbReference type="FunFam" id="3.90.1070.20:FF:000002">
    <property type="entry name" value="DNA-directed RNA polymerase subunit beta"/>
    <property type="match status" value="1"/>
</dbReference>
<evidence type="ECO:0000256" key="2">
    <source>
        <dbReference type="ARBA" id="ARBA00012418"/>
    </source>
</evidence>
<evidence type="ECO:0000256" key="1">
    <source>
        <dbReference type="ARBA" id="ARBA00006835"/>
    </source>
</evidence>
<reference evidence="8" key="2">
    <citation type="submission" date="2015-01" db="EMBL/GenBank/DDBJ databases">
        <title>Noteworthy isolates and reassessment of the genus Myceliophthora.</title>
        <authorList>
            <person name="Marin-Felix Y."/>
            <person name="Stchigel A.M."/>
            <person name="Miller A.N."/>
            <person name="Guarro J."/>
            <person name="Cano-Lira J.F."/>
        </authorList>
    </citation>
    <scope>NUCLEOTIDE SEQUENCE</scope>
    <source>
        <strain evidence="8">CBS 137789</strain>
    </source>
</reference>
<dbReference type="PANTHER" id="PTHR20856">
    <property type="entry name" value="DNA-DIRECTED RNA POLYMERASE I SUBUNIT 2"/>
    <property type="match status" value="1"/>
</dbReference>
<feature type="domain" description="RNA polymerase Rpb2" evidence="7">
    <location>
        <begin position="140"/>
        <end position="200"/>
    </location>
</feature>
<evidence type="ECO:0000256" key="6">
    <source>
        <dbReference type="ARBA" id="ARBA00023163"/>
    </source>
</evidence>
<evidence type="ECO:0000256" key="4">
    <source>
        <dbReference type="ARBA" id="ARBA00022679"/>
    </source>
</evidence>
<evidence type="ECO:0000259" key="7">
    <source>
        <dbReference type="Pfam" id="PF04566"/>
    </source>
</evidence>
<dbReference type="GO" id="GO:0032549">
    <property type="term" value="F:ribonucleoside binding"/>
    <property type="evidence" value="ECO:0007669"/>
    <property type="project" value="InterPro"/>
</dbReference>
<dbReference type="Pfam" id="PF04566">
    <property type="entry name" value="RNA_pol_Rpb2_4"/>
    <property type="match status" value="1"/>
</dbReference>
<dbReference type="GO" id="GO:0003899">
    <property type="term" value="F:DNA-directed RNA polymerase activity"/>
    <property type="evidence" value="ECO:0007669"/>
    <property type="project" value="UniProtKB-EC"/>
</dbReference>
<dbReference type="InterPro" id="IPR007646">
    <property type="entry name" value="RNA_pol_Rpb2_4"/>
</dbReference>
<evidence type="ECO:0000256" key="5">
    <source>
        <dbReference type="ARBA" id="ARBA00022695"/>
    </source>
</evidence>
<dbReference type="AlphaFoldDB" id="A0A0A8LFQ5"/>
<feature type="non-terminal residue" evidence="8">
    <location>
        <position position="200"/>
    </location>
</feature>
<dbReference type="EC" id="2.7.7.6" evidence="2"/>
<protein>
    <recommendedName>
        <fullName evidence="2">DNA-directed RNA polymerase</fullName>
        <ecNumber evidence="2">2.7.7.6</ecNumber>
    </recommendedName>
</protein>
<organism evidence="8">
    <name type="scientific">Thermothelomyces heterothallicus</name>
    <dbReference type="NCBI Taxonomy" id="1149786"/>
    <lineage>
        <taxon>Eukaryota</taxon>
        <taxon>Fungi</taxon>
        <taxon>Dikarya</taxon>
        <taxon>Ascomycota</taxon>
        <taxon>Pezizomycotina</taxon>
        <taxon>Sordariomycetes</taxon>
        <taxon>Sordariomycetidae</taxon>
        <taxon>Sordariales</taxon>
        <taxon>Chaetomiaceae</taxon>
        <taxon>Thermothelomyces</taxon>
    </lineage>
</organism>
<comment type="similarity">
    <text evidence="1">Belongs to the RNA polymerase beta chain family.</text>
</comment>
<keyword evidence="4" id="KW-0808">Transferase</keyword>
<evidence type="ECO:0000256" key="3">
    <source>
        <dbReference type="ARBA" id="ARBA00022478"/>
    </source>
</evidence>
<dbReference type="Gene3D" id="3.90.1070.20">
    <property type="match status" value="1"/>
</dbReference>
<keyword evidence="3" id="KW-0240">DNA-directed RNA polymerase</keyword>